<proteinExistence type="predicted"/>
<reference evidence="2" key="1">
    <citation type="submission" date="2025-08" db="UniProtKB">
        <authorList>
            <consortium name="Ensembl"/>
        </authorList>
    </citation>
    <scope>IDENTIFICATION</scope>
</reference>
<evidence type="ECO:0000256" key="1">
    <source>
        <dbReference type="SAM" id="MobiDB-lite"/>
    </source>
</evidence>
<evidence type="ECO:0000313" key="2">
    <source>
        <dbReference type="Ensembl" id="ENSACIP00000002847.1"/>
    </source>
</evidence>
<dbReference type="AlphaFoldDB" id="A0A3Q0QXH4"/>
<keyword evidence="3" id="KW-1185">Reference proteome</keyword>
<dbReference type="Ensembl" id="ENSACIT00000002945.1">
    <property type="protein sequence ID" value="ENSACIP00000002847.1"/>
    <property type="gene ID" value="ENSACIG00000002291.1"/>
</dbReference>
<name>A0A3Q0QXH4_AMPCI</name>
<organism evidence="2 3">
    <name type="scientific">Amphilophus citrinellus</name>
    <name type="common">Midas cichlid</name>
    <name type="synonym">Cichlasoma citrinellum</name>
    <dbReference type="NCBI Taxonomy" id="61819"/>
    <lineage>
        <taxon>Eukaryota</taxon>
        <taxon>Metazoa</taxon>
        <taxon>Chordata</taxon>
        <taxon>Craniata</taxon>
        <taxon>Vertebrata</taxon>
        <taxon>Euteleostomi</taxon>
        <taxon>Actinopterygii</taxon>
        <taxon>Neopterygii</taxon>
        <taxon>Teleostei</taxon>
        <taxon>Neoteleostei</taxon>
        <taxon>Acanthomorphata</taxon>
        <taxon>Ovalentaria</taxon>
        <taxon>Cichlomorphae</taxon>
        <taxon>Cichliformes</taxon>
        <taxon>Cichlidae</taxon>
        <taxon>New World cichlids</taxon>
        <taxon>Cichlasomatinae</taxon>
        <taxon>Heroini</taxon>
        <taxon>Amphilophus</taxon>
    </lineage>
</organism>
<protein>
    <submittedName>
        <fullName evidence="2">Uncharacterized protein</fullName>
    </submittedName>
</protein>
<evidence type="ECO:0000313" key="3">
    <source>
        <dbReference type="Proteomes" id="UP000261340"/>
    </source>
</evidence>
<reference evidence="2" key="2">
    <citation type="submission" date="2025-09" db="UniProtKB">
        <authorList>
            <consortium name="Ensembl"/>
        </authorList>
    </citation>
    <scope>IDENTIFICATION</scope>
</reference>
<feature type="region of interest" description="Disordered" evidence="1">
    <location>
        <begin position="1"/>
        <end position="26"/>
    </location>
</feature>
<accession>A0A3Q0QXH4</accession>
<sequence length="92" mass="10114">APGPGPGSPRLRRGSAPPEPARAPLAAPAGSRKCIHLHTCLHSDGGSRVFTHPSPTRSFCLFYFWSFKIPNAHCWKLRTYASAKYLLVDKEI</sequence>
<dbReference type="Proteomes" id="UP000261340">
    <property type="component" value="Unplaced"/>
</dbReference>